<reference evidence="2" key="1">
    <citation type="submission" date="2016-08" db="EMBL/GenBank/DDBJ databases">
        <title>Population biology and virulence potential of Burkholderia ubonensis.</title>
        <authorList>
            <person name="Price E.P."/>
            <person name="Currie B.J."/>
            <person name="Wagner D.M."/>
        </authorList>
    </citation>
    <scope>NUCLEOTIDE SEQUENCE [LARGE SCALE GENOMIC DNA]</scope>
    <source>
        <strain evidence="2">MSMB0103</strain>
    </source>
</reference>
<organism evidence="1 2">
    <name type="scientific">Burkholderia ubonensis</name>
    <dbReference type="NCBI Taxonomy" id="101571"/>
    <lineage>
        <taxon>Bacteria</taxon>
        <taxon>Pseudomonadati</taxon>
        <taxon>Pseudomonadota</taxon>
        <taxon>Betaproteobacteria</taxon>
        <taxon>Burkholderiales</taxon>
        <taxon>Burkholderiaceae</taxon>
        <taxon>Burkholderia</taxon>
        <taxon>Burkholderia cepacia complex</taxon>
    </lineage>
</organism>
<protein>
    <recommendedName>
        <fullName evidence="3">DUF222 domain-containing protein</fullName>
    </recommendedName>
</protein>
<gene>
    <name evidence="1" type="ORF">BGV66_07785</name>
</gene>
<dbReference type="RefSeq" id="WP_059587371.1">
    <property type="nucleotide sequence ID" value="NZ_LOVB01000042.1"/>
</dbReference>
<accession>A0ABD6Q7K9</accession>
<evidence type="ECO:0000313" key="1">
    <source>
        <dbReference type="EMBL" id="OJA48990.1"/>
    </source>
</evidence>
<dbReference type="Proteomes" id="UP000183667">
    <property type="component" value="Unassembled WGS sequence"/>
</dbReference>
<name>A0ABD6Q7K9_9BURK</name>
<dbReference type="AlphaFoldDB" id="A0ABD6Q7K9"/>
<comment type="caution">
    <text evidence="1">The sequence shown here is derived from an EMBL/GenBank/DDBJ whole genome shotgun (WGS) entry which is preliminary data.</text>
</comment>
<dbReference type="EMBL" id="MEAU01000010">
    <property type="protein sequence ID" value="OJA48990.1"/>
    <property type="molecule type" value="Genomic_DNA"/>
</dbReference>
<proteinExistence type="predicted"/>
<sequence length="170" mass="18281">MTPVDQERRLRRTVAELVRCGIEDVESVWAMLSVAERERLRPLLADASHAITGRATPLAVAPDDAEAGIRADRLAHALAVLPIDLAARIAAGLGDIESTCALARLTEARRRALAGYVAEHARFRISPRAADALRVAALAVVATGQVAQASAAPAPHPLRVRLRNWLGKRR</sequence>
<evidence type="ECO:0008006" key="3">
    <source>
        <dbReference type="Google" id="ProtNLM"/>
    </source>
</evidence>
<evidence type="ECO:0000313" key="2">
    <source>
        <dbReference type="Proteomes" id="UP000183667"/>
    </source>
</evidence>